<gene>
    <name evidence="2" type="ORF">M422DRAFT_261644</name>
</gene>
<dbReference type="EMBL" id="KN837182">
    <property type="protein sequence ID" value="KIJ36096.1"/>
    <property type="molecule type" value="Genomic_DNA"/>
</dbReference>
<evidence type="ECO:0000256" key="1">
    <source>
        <dbReference type="SAM" id="MobiDB-lite"/>
    </source>
</evidence>
<reference evidence="2 3" key="1">
    <citation type="submission" date="2014-06" db="EMBL/GenBank/DDBJ databases">
        <title>Evolutionary Origins and Diversification of the Mycorrhizal Mutualists.</title>
        <authorList>
            <consortium name="DOE Joint Genome Institute"/>
            <consortium name="Mycorrhizal Genomics Consortium"/>
            <person name="Kohler A."/>
            <person name="Kuo A."/>
            <person name="Nagy L.G."/>
            <person name="Floudas D."/>
            <person name="Copeland A."/>
            <person name="Barry K.W."/>
            <person name="Cichocki N."/>
            <person name="Veneault-Fourrey C."/>
            <person name="LaButti K."/>
            <person name="Lindquist E.A."/>
            <person name="Lipzen A."/>
            <person name="Lundell T."/>
            <person name="Morin E."/>
            <person name="Murat C."/>
            <person name="Riley R."/>
            <person name="Ohm R."/>
            <person name="Sun H."/>
            <person name="Tunlid A."/>
            <person name="Henrissat B."/>
            <person name="Grigoriev I.V."/>
            <person name="Hibbett D.S."/>
            <person name="Martin F."/>
        </authorList>
    </citation>
    <scope>NUCLEOTIDE SEQUENCE [LARGE SCALE GENOMIC DNA]</scope>
    <source>
        <strain evidence="2 3">SS14</strain>
    </source>
</reference>
<keyword evidence="3" id="KW-1185">Reference proteome</keyword>
<dbReference type="Proteomes" id="UP000054279">
    <property type="component" value="Unassembled WGS sequence"/>
</dbReference>
<protein>
    <submittedName>
        <fullName evidence="2">Unplaced genomic scaffold SPHSTscaffold_107, whole genome shotgun sequence</fullName>
    </submittedName>
</protein>
<feature type="region of interest" description="Disordered" evidence="1">
    <location>
        <begin position="23"/>
        <end position="56"/>
    </location>
</feature>
<evidence type="ECO:0000313" key="2">
    <source>
        <dbReference type="EMBL" id="KIJ36096.1"/>
    </source>
</evidence>
<proteinExistence type="predicted"/>
<sequence length="124" mass="13877">MMKEVKMLKQGMRASLLQKKLRVQKVKKKKDRALKGLSDATLSDDQESVPDGANKASLDSETIYLEDIPVIHKIVDQSPSKKRKTPPKAASTSRTLKRIKPLPSSQPTLNRWVVKDASDSSHNE</sequence>
<feature type="region of interest" description="Disordered" evidence="1">
    <location>
        <begin position="75"/>
        <end position="124"/>
    </location>
</feature>
<accession>A0A0C9VFA5</accession>
<name>A0A0C9VFA5_SPHS4</name>
<dbReference type="HOGENOM" id="CLU_2005356_0_0_1"/>
<feature type="compositionally biased region" description="Basic and acidic residues" evidence="1">
    <location>
        <begin position="113"/>
        <end position="124"/>
    </location>
</feature>
<feature type="compositionally biased region" description="Basic residues" evidence="1">
    <location>
        <begin position="23"/>
        <end position="32"/>
    </location>
</feature>
<evidence type="ECO:0000313" key="3">
    <source>
        <dbReference type="Proteomes" id="UP000054279"/>
    </source>
</evidence>
<dbReference type="AlphaFoldDB" id="A0A0C9VFA5"/>
<organism evidence="2 3">
    <name type="scientific">Sphaerobolus stellatus (strain SS14)</name>
    <dbReference type="NCBI Taxonomy" id="990650"/>
    <lineage>
        <taxon>Eukaryota</taxon>
        <taxon>Fungi</taxon>
        <taxon>Dikarya</taxon>
        <taxon>Basidiomycota</taxon>
        <taxon>Agaricomycotina</taxon>
        <taxon>Agaricomycetes</taxon>
        <taxon>Phallomycetidae</taxon>
        <taxon>Geastrales</taxon>
        <taxon>Sphaerobolaceae</taxon>
        <taxon>Sphaerobolus</taxon>
    </lineage>
</organism>